<dbReference type="EMBL" id="CAFBLS010000310">
    <property type="protein sequence ID" value="CAB4886392.1"/>
    <property type="molecule type" value="Genomic_DNA"/>
</dbReference>
<accession>A0A6J7ES12</accession>
<organism evidence="1">
    <name type="scientific">freshwater metagenome</name>
    <dbReference type="NCBI Taxonomy" id="449393"/>
    <lineage>
        <taxon>unclassified sequences</taxon>
        <taxon>metagenomes</taxon>
        <taxon>ecological metagenomes</taxon>
    </lineage>
</organism>
<dbReference type="AlphaFoldDB" id="A0A6J7ES12"/>
<protein>
    <submittedName>
        <fullName evidence="1">Unannotated protein</fullName>
    </submittedName>
</protein>
<gene>
    <name evidence="1" type="ORF">UFOPK3402_01900</name>
</gene>
<evidence type="ECO:0000313" key="1">
    <source>
        <dbReference type="EMBL" id="CAB4886392.1"/>
    </source>
</evidence>
<proteinExistence type="predicted"/>
<sequence>MTGLVTTDVEPWACNLPGVGRCFVHSDGSTSFELANGVDSSTASMLKERVISPLSWWRRGYWLLNGAVMVSPAQQAVLLCAQPDLTERLVVALSQRGWTCVGDSLVPAAIADGSVLVQRRVDTVLCSSTLAMSESLHIVEHPRPGGNAVTVRVPMHEGSVALGATALFPLAPSASESAGLRRARLARGSLVEVSPGERTPEQVLDAVAGLTALPLWTRADPNLAEIADGPVASDRAVDRAVVIHTRLGAALDDLSEWLSDLAV</sequence>
<name>A0A6J7ES12_9ZZZZ</name>
<reference evidence="1" key="1">
    <citation type="submission" date="2020-05" db="EMBL/GenBank/DDBJ databases">
        <authorList>
            <person name="Chiriac C."/>
            <person name="Salcher M."/>
            <person name="Ghai R."/>
            <person name="Kavagutti S V."/>
        </authorList>
    </citation>
    <scope>NUCLEOTIDE SEQUENCE</scope>
</reference>